<feature type="domain" description="Integrase catalytic" evidence="6">
    <location>
        <begin position="124"/>
        <end position="299"/>
    </location>
</feature>
<evidence type="ECO:0000259" key="6">
    <source>
        <dbReference type="PROSITE" id="PS50994"/>
    </source>
</evidence>
<evidence type="ECO:0000256" key="1">
    <source>
        <dbReference type="ARBA" id="ARBA00009277"/>
    </source>
</evidence>
<accession>A0A6H0ZW65</accession>
<reference evidence="7 8" key="1">
    <citation type="submission" date="2020-04" db="EMBL/GenBank/DDBJ databases">
        <title>FDA dAtabase for Regulatory Grade micrObial Sequences (FDA-ARGOS): Supporting development and validation of Infectious Disease Dx tests.</title>
        <authorList>
            <person name="Sciortino C."/>
            <person name="Tallon L."/>
            <person name="Sadzewicz L."/>
            <person name="Vavikolanu K."/>
            <person name="Mehta A."/>
            <person name="Aluvathingal J."/>
            <person name="Nadendla S."/>
            <person name="Nandy P."/>
            <person name="Geyer C."/>
            <person name="Yan Y."/>
            <person name="Sichtig H."/>
        </authorList>
    </citation>
    <scope>NUCLEOTIDE SEQUENCE [LARGE SCALE GENOMIC DNA]</scope>
    <source>
        <strain evidence="7 8">FDAARGOS_633</strain>
    </source>
</reference>
<dbReference type="GO" id="GO:0003677">
    <property type="term" value="F:DNA binding"/>
    <property type="evidence" value="ECO:0007669"/>
    <property type="project" value="UniProtKB-KW"/>
</dbReference>
<dbReference type="NCBIfam" id="NF033546">
    <property type="entry name" value="transpos_IS21"/>
    <property type="match status" value="1"/>
</dbReference>
<gene>
    <name evidence="7" type="ORF">FOB41_25740</name>
</gene>
<dbReference type="Proteomes" id="UP000500870">
    <property type="component" value="Chromosome 3"/>
</dbReference>
<dbReference type="InterPro" id="IPR001584">
    <property type="entry name" value="Integrase_cat-core"/>
</dbReference>
<keyword evidence="2" id="KW-0815">Transposition</keyword>
<dbReference type="AlphaFoldDB" id="A0A6H0ZW65"/>
<dbReference type="GO" id="GO:0015074">
    <property type="term" value="P:DNA integration"/>
    <property type="evidence" value="ECO:0007669"/>
    <property type="project" value="InterPro"/>
</dbReference>
<feature type="domain" description="HTH IS21-type" evidence="5">
    <location>
        <begin position="3"/>
        <end position="65"/>
    </location>
</feature>
<dbReference type="GO" id="GO:0032196">
    <property type="term" value="P:transposition"/>
    <property type="evidence" value="ECO:0007669"/>
    <property type="project" value="UniProtKB-KW"/>
</dbReference>
<dbReference type="InterPro" id="IPR017894">
    <property type="entry name" value="HTH_IS21_transposase_type"/>
</dbReference>
<sequence length="508" mass="58548">MALLSVIRRWHFRDQLSIREICRRTGLSRNTIRKYLRLGNVEPKFQVPERPSKLDPFADRLVIWLRTEAKKSRKQKRTIKQLHADLAALGYEGSYGRVAAFAREWRADQHQQQQTVGRGTFVPLSFEPGEAFQFDWSEDWAIIGSERMKLQVAHTKLSYSRAFIVRAYLLQTHEMLFDAHNHAFRVFGGVPRRGIYDNMRTAIDKVGRGKERDVNIRFQAMASHYLFEPEFCNPASGWEKGQVEKNVQDARHRLWQPIPRFPSLNALNDWLEERCRAFWSMTPHGKVRGTIADAWAEEAQSLMPASRPFDGFVEYTKRVSPTCLVHLERNRYSVPASFANRPVSLRVYPDRVVVVAEGQVICEHLRIFNRSHQGPGQTVYDWRHYLAVVQRKPGALRNGAPFTDLPEAFRTLQLYLLKKPGGDREMVDILALVLQHDEQAVLVAVDMALKSGVPTKTHILNLLHRLVDGKSFTPPEINAPQALTLSNEPKADVERYDTLRKKETRHAS</sequence>
<dbReference type="Pfam" id="PF22483">
    <property type="entry name" value="Mu-transpos_C_2"/>
    <property type="match status" value="1"/>
</dbReference>
<organism evidence="7 8">
    <name type="scientific">Agrobacterium pusense</name>
    <dbReference type="NCBI Taxonomy" id="648995"/>
    <lineage>
        <taxon>Bacteria</taxon>
        <taxon>Pseudomonadati</taxon>
        <taxon>Pseudomonadota</taxon>
        <taxon>Alphaproteobacteria</taxon>
        <taxon>Hyphomicrobiales</taxon>
        <taxon>Rhizobiaceae</taxon>
        <taxon>Rhizobium/Agrobacterium group</taxon>
        <taxon>Agrobacterium</taxon>
    </lineage>
</organism>
<evidence type="ECO:0000256" key="3">
    <source>
        <dbReference type="ARBA" id="ARBA00023125"/>
    </source>
</evidence>
<dbReference type="PANTHER" id="PTHR35004:SF7">
    <property type="entry name" value="INTEGRASE PROTEIN"/>
    <property type="match status" value="1"/>
</dbReference>
<dbReference type="EMBL" id="CP050899">
    <property type="protein sequence ID" value="QIX24483.1"/>
    <property type="molecule type" value="Genomic_DNA"/>
</dbReference>
<name>A0A6H0ZW65_9HYPH</name>
<proteinExistence type="inferred from homology"/>
<evidence type="ECO:0000256" key="2">
    <source>
        <dbReference type="ARBA" id="ARBA00022578"/>
    </source>
</evidence>
<protein>
    <submittedName>
        <fullName evidence="7">IS21 family transposase</fullName>
    </submittedName>
</protein>
<dbReference type="PANTHER" id="PTHR35004">
    <property type="entry name" value="TRANSPOSASE RV3428C-RELATED"/>
    <property type="match status" value="1"/>
</dbReference>
<dbReference type="PROSITE" id="PS50994">
    <property type="entry name" value="INTEGRASE"/>
    <property type="match status" value="1"/>
</dbReference>
<dbReference type="RefSeq" id="WP_151652607.1">
    <property type="nucleotide sequence ID" value="NZ_CP050899.1"/>
</dbReference>
<keyword evidence="4" id="KW-0233">DNA recombination</keyword>
<dbReference type="GO" id="GO:0006310">
    <property type="term" value="P:DNA recombination"/>
    <property type="evidence" value="ECO:0007669"/>
    <property type="project" value="UniProtKB-KW"/>
</dbReference>
<evidence type="ECO:0000256" key="4">
    <source>
        <dbReference type="ARBA" id="ARBA00023172"/>
    </source>
</evidence>
<evidence type="ECO:0000259" key="5">
    <source>
        <dbReference type="PROSITE" id="PS50531"/>
    </source>
</evidence>
<dbReference type="PROSITE" id="PS50531">
    <property type="entry name" value="HTH_IS21"/>
    <property type="match status" value="1"/>
</dbReference>
<keyword evidence="3" id="KW-0238">DNA-binding</keyword>
<evidence type="ECO:0000313" key="7">
    <source>
        <dbReference type="EMBL" id="QIX24483.1"/>
    </source>
</evidence>
<comment type="similarity">
    <text evidence="1">Belongs to the transposase IS21/IS408/IS1162 family.</text>
</comment>
<dbReference type="GeneID" id="61318533"/>
<dbReference type="InterPro" id="IPR054353">
    <property type="entry name" value="IstA-like_C"/>
</dbReference>
<evidence type="ECO:0000313" key="8">
    <source>
        <dbReference type="Proteomes" id="UP000500870"/>
    </source>
</evidence>